<dbReference type="Gene3D" id="2.60.40.10">
    <property type="entry name" value="Immunoglobulins"/>
    <property type="match status" value="1"/>
</dbReference>
<dbReference type="EMBL" id="CP036426">
    <property type="protein sequence ID" value="QDV35795.1"/>
    <property type="molecule type" value="Genomic_DNA"/>
</dbReference>
<protein>
    <recommendedName>
        <fullName evidence="2">SCP domain-containing protein</fullName>
    </recommendedName>
</protein>
<proteinExistence type="predicted"/>
<feature type="compositionally biased region" description="Polar residues" evidence="1">
    <location>
        <begin position="470"/>
        <end position="479"/>
    </location>
</feature>
<gene>
    <name evidence="3" type="ORF">ElP_37030</name>
</gene>
<organism evidence="3 4">
    <name type="scientific">Tautonia plasticadhaerens</name>
    <dbReference type="NCBI Taxonomy" id="2527974"/>
    <lineage>
        <taxon>Bacteria</taxon>
        <taxon>Pseudomonadati</taxon>
        <taxon>Planctomycetota</taxon>
        <taxon>Planctomycetia</taxon>
        <taxon>Isosphaerales</taxon>
        <taxon>Isosphaeraceae</taxon>
        <taxon>Tautonia</taxon>
    </lineage>
</organism>
<name>A0A518H4M4_9BACT</name>
<keyword evidence="4" id="KW-1185">Reference proteome</keyword>
<dbReference type="Proteomes" id="UP000317835">
    <property type="component" value="Chromosome"/>
</dbReference>
<dbReference type="InterPro" id="IPR035940">
    <property type="entry name" value="CAP_sf"/>
</dbReference>
<dbReference type="InterPro" id="IPR013783">
    <property type="entry name" value="Ig-like_fold"/>
</dbReference>
<dbReference type="PANTHER" id="PTHR31157:SF1">
    <property type="entry name" value="SCP DOMAIN-CONTAINING PROTEIN"/>
    <property type="match status" value="1"/>
</dbReference>
<dbReference type="RefSeq" id="WP_145271619.1">
    <property type="nucleotide sequence ID" value="NZ_CP036426.1"/>
</dbReference>
<feature type="compositionally biased region" description="Basic and acidic residues" evidence="1">
    <location>
        <begin position="162"/>
        <end position="179"/>
    </location>
</feature>
<dbReference type="CDD" id="cd05379">
    <property type="entry name" value="CAP_bacterial"/>
    <property type="match status" value="1"/>
</dbReference>
<dbReference type="Gene3D" id="3.40.33.10">
    <property type="entry name" value="CAP"/>
    <property type="match status" value="1"/>
</dbReference>
<dbReference type="InterPro" id="IPR014044">
    <property type="entry name" value="CAP_dom"/>
</dbReference>
<feature type="compositionally biased region" description="Pro residues" evidence="1">
    <location>
        <begin position="383"/>
        <end position="395"/>
    </location>
</feature>
<accession>A0A518H4M4</accession>
<dbReference type="SUPFAM" id="SSF49478">
    <property type="entry name" value="Cna protein B-type domain"/>
    <property type="match status" value="1"/>
</dbReference>
<evidence type="ECO:0000259" key="2">
    <source>
        <dbReference type="Pfam" id="PF00188"/>
    </source>
</evidence>
<feature type="compositionally biased region" description="Pro residues" evidence="1">
    <location>
        <begin position="416"/>
        <end position="427"/>
    </location>
</feature>
<feature type="domain" description="SCP" evidence="2">
    <location>
        <begin position="78"/>
        <end position="172"/>
    </location>
</feature>
<feature type="region of interest" description="Disordered" evidence="1">
    <location>
        <begin position="461"/>
        <end position="486"/>
    </location>
</feature>
<dbReference type="KEGG" id="tpla:ElP_37030"/>
<dbReference type="Pfam" id="PF00188">
    <property type="entry name" value="CAP"/>
    <property type="match status" value="1"/>
</dbReference>
<dbReference type="PANTHER" id="PTHR31157">
    <property type="entry name" value="SCP DOMAIN-CONTAINING PROTEIN"/>
    <property type="match status" value="1"/>
</dbReference>
<dbReference type="AlphaFoldDB" id="A0A518H4M4"/>
<sequence>MSRTTTRRMPRLEALEARKLLSGDVTGEQQLVLELINEALVAPEAAADRVEQGLSRGALNAIGEDGDTVTQVVAEIAEAAPKAPVAWDPELARAAEVHTEYQIDLGRQTHDGPSGLKTATQRAIAAGYDEPEAVAENIIFGVDSPEQAMTAFLADYGPTNAHDPHRENIQQPDKAEDEGHQDVGVAVLPVEVPVKPANPFGGAGESETRLVVTQVFGRKKDEAAPRLLGVVYDDADADRFYDVGEGVSGASVTITEKGTGTATEVSTWSSGGYQAEVAPGDYRIEVRVGDRLLSRKEARVGGENTKVDFLVGDAPKSSAQVATPSPTKTSTPTKATSSPAKTSTPTPRTAPAPKPTPVVAERPSVTPASGPSTPRPTATSTPAPKPASSPSPSKPKPATDSPAAPPTRPTASIDPTPAPSRPIPAPSTTPIEAPAPRSGSPVESSRAIDRLRNLAARAAASEASGAISMLRSSLSSGNVRSWKVAD</sequence>
<feature type="compositionally biased region" description="Low complexity" evidence="1">
    <location>
        <begin position="366"/>
        <end position="382"/>
    </location>
</feature>
<feature type="region of interest" description="Disordered" evidence="1">
    <location>
        <begin position="158"/>
        <end position="179"/>
    </location>
</feature>
<evidence type="ECO:0000313" key="3">
    <source>
        <dbReference type="EMBL" id="QDV35795.1"/>
    </source>
</evidence>
<evidence type="ECO:0000313" key="4">
    <source>
        <dbReference type="Proteomes" id="UP000317835"/>
    </source>
</evidence>
<evidence type="ECO:0000256" key="1">
    <source>
        <dbReference type="SAM" id="MobiDB-lite"/>
    </source>
</evidence>
<dbReference type="SUPFAM" id="SSF55797">
    <property type="entry name" value="PR-1-like"/>
    <property type="match status" value="1"/>
</dbReference>
<feature type="compositionally biased region" description="Low complexity" evidence="1">
    <location>
        <begin position="322"/>
        <end position="347"/>
    </location>
</feature>
<dbReference type="OrthoDB" id="68195at2"/>
<feature type="region of interest" description="Disordered" evidence="1">
    <location>
        <begin position="316"/>
        <end position="446"/>
    </location>
</feature>
<reference evidence="3 4" key="1">
    <citation type="submission" date="2019-02" db="EMBL/GenBank/DDBJ databases">
        <title>Deep-cultivation of Planctomycetes and their phenomic and genomic characterization uncovers novel biology.</title>
        <authorList>
            <person name="Wiegand S."/>
            <person name="Jogler M."/>
            <person name="Boedeker C."/>
            <person name="Pinto D."/>
            <person name="Vollmers J."/>
            <person name="Rivas-Marin E."/>
            <person name="Kohn T."/>
            <person name="Peeters S.H."/>
            <person name="Heuer A."/>
            <person name="Rast P."/>
            <person name="Oberbeckmann S."/>
            <person name="Bunk B."/>
            <person name="Jeske O."/>
            <person name="Meyerdierks A."/>
            <person name="Storesund J.E."/>
            <person name="Kallscheuer N."/>
            <person name="Luecker S."/>
            <person name="Lage O.M."/>
            <person name="Pohl T."/>
            <person name="Merkel B.J."/>
            <person name="Hornburger P."/>
            <person name="Mueller R.-W."/>
            <person name="Bruemmer F."/>
            <person name="Labrenz M."/>
            <person name="Spormann A.M."/>
            <person name="Op den Camp H."/>
            <person name="Overmann J."/>
            <person name="Amann R."/>
            <person name="Jetten M.S.M."/>
            <person name="Mascher T."/>
            <person name="Medema M.H."/>
            <person name="Devos D.P."/>
            <person name="Kaster A.-K."/>
            <person name="Ovreas L."/>
            <person name="Rohde M."/>
            <person name="Galperin M.Y."/>
            <person name="Jogler C."/>
        </authorList>
    </citation>
    <scope>NUCLEOTIDE SEQUENCE [LARGE SCALE GENOMIC DNA]</scope>
    <source>
        <strain evidence="3 4">ElP</strain>
    </source>
</reference>